<reference evidence="6 7" key="1">
    <citation type="journal article" date="2018" name="Mol. Biol. Evol.">
        <title>Broad Genomic Sampling Reveals a Smut Pathogenic Ancestry of the Fungal Clade Ustilaginomycotina.</title>
        <authorList>
            <person name="Kijpornyongpan T."/>
            <person name="Mondo S.J."/>
            <person name="Barry K."/>
            <person name="Sandor L."/>
            <person name="Lee J."/>
            <person name="Lipzen A."/>
            <person name="Pangilinan J."/>
            <person name="LaButti K."/>
            <person name="Hainaut M."/>
            <person name="Henrissat B."/>
            <person name="Grigoriev I.V."/>
            <person name="Spatafora J.W."/>
            <person name="Aime M.C."/>
        </authorList>
    </citation>
    <scope>NUCLEOTIDE SEQUENCE [LARGE SCALE GENOMIC DNA]</scope>
    <source>
        <strain evidence="6 7">MCA 5214</strain>
    </source>
</reference>
<feature type="domain" description="Pseudouridine synthase RsuA/RluA-like" evidence="4">
    <location>
        <begin position="121"/>
        <end position="267"/>
    </location>
</feature>
<dbReference type="GO" id="GO:0003723">
    <property type="term" value="F:RNA binding"/>
    <property type="evidence" value="ECO:0007669"/>
    <property type="project" value="UniProtKB-KW"/>
</dbReference>
<feature type="compositionally biased region" description="Basic and acidic residues" evidence="3">
    <location>
        <begin position="502"/>
        <end position="511"/>
    </location>
</feature>
<dbReference type="InterPro" id="IPR050188">
    <property type="entry name" value="RluA_PseudoU_synthase"/>
</dbReference>
<keyword evidence="2" id="KW-0694">RNA-binding</keyword>
<dbReference type="CDD" id="cd02557">
    <property type="entry name" value="PseudoU_synth_ScRIB2"/>
    <property type="match status" value="1"/>
</dbReference>
<keyword evidence="7" id="KW-1185">Reference proteome</keyword>
<organism evidence="6 7">
    <name type="scientific">Jaminaea rosea</name>
    <dbReference type="NCBI Taxonomy" id="1569628"/>
    <lineage>
        <taxon>Eukaryota</taxon>
        <taxon>Fungi</taxon>
        <taxon>Dikarya</taxon>
        <taxon>Basidiomycota</taxon>
        <taxon>Ustilaginomycotina</taxon>
        <taxon>Exobasidiomycetes</taxon>
        <taxon>Microstromatales</taxon>
        <taxon>Microstromatales incertae sedis</taxon>
        <taxon>Jaminaea</taxon>
    </lineage>
</organism>
<feature type="compositionally biased region" description="Polar residues" evidence="3">
    <location>
        <begin position="13"/>
        <end position="22"/>
    </location>
</feature>
<dbReference type="GO" id="GO:0000455">
    <property type="term" value="P:enzyme-directed rRNA pseudouridine synthesis"/>
    <property type="evidence" value="ECO:0007669"/>
    <property type="project" value="TreeGrafter"/>
</dbReference>
<feature type="domain" description="Ribosomal RNA large subunit methyltransferase K/L-like methyltransferase" evidence="5">
    <location>
        <begin position="950"/>
        <end position="1112"/>
    </location>
</feature>
<feature type="compositionally biased region" description="Polar residues" evidence="3">
    <location>
        <begin position="862"/>
        <end position="872"/>
    </location>
</feature>
<evidence type="ECO:0000313" key="7">
    <source>
        <dbReference type="Proteomes" id="UP000245884"/>
    </source>
</evidence>
<gene>
    <name evidence="6" type="ORF">BDZ90DRAFT_237877</name>
</gene>
<evidence type="ECO:0000313" key="6">
    <source>
        <dbReference type="EMBL" id="PWN28929.1"/>
    </source>
</evidence>
<protein>
    <recommendedName>
        <fullName evidence="8">Pseudouridine synthase</fullName>
    </recommendedName>
</protein>
<dbReference type="NCBIfam" id="TIGR00005">
    <property type="entry name" value="rluA_subfam"/>
    <property type="match status" value="1"/>
</dbReference>
<dbReference type="GO" id="GO:0009982">
    <property type="term" value="F:pseudouridine synthase activity"/>
    <property type="evidence" value="ECO:0007669"/>
    <property type="project" value="InterPro"/>
</dbReference>
<dbReference type="OrthoDB" id="424794at2759"/>
<evidence type="ECO:0000259" key="4">
    <source>
        <dbReference type="Pfam" id="PF00849"/>
    </source>
</evidence>
<dbReference type="PANTHER" id="PTHR21600">
    <property type="entry name" value="MITOCHONDRIAL RNA PSEUDOURIDINE SYNTHASE"/>
    <property type="match status" value="1"/>
</dbReference>
<dbReference type="InterPro" id="IPR006145">
    <property type="entry name" value="PsdUridine_synth_RsuA/RluA"/>
</dbReference>
<name>A0A316UUH0_9BASI</name>
<dbReference type="GO" id="GO:0043527">
    <property type="term" value="C:tRNA methyltransferase complex"/>
    <property type="evidence" value="ECO:0007669"/>
    <property type="project" value="UniProtKB-ARBA"/>
</dbReference>
<dbReference type="Proteomes" id="UP000245884">
    <property type="component" value="Unassembled WGS sequence"/>
</dbReference>
<feature type="active site" evidence="1">
    <location>
        <position position="162"/>
    </location>
</feature>
<evidence type="ECO:0000259" key="5">
    <source>
        <dbReference type="Pfam" id="PF01170"/>
    </source>
</evidence>
<feature type="region of interest" description="Disordered" evidence="3">
    <location>
        <begin position="478"/>
        <end position="511"/>
    </location>
</feature>
<feature type="compositionally biased region" description="Polar residues" evidence="3">
    <location>
        <begin position="836"/>
        <end position="852"/>
    </location>
</feature>
<dbReference type="PROSITE" id="PS50889">
    <property type="entry name" value="S4"/>
    <property type="match status" value="1"/>
</dbReference>
<dbReference type="RefSeq" id="XP_025363541.1">
    <property type="nucleotide sequence ID" value="XM_025507324.1"/>
</dbReference>
<dbReference type="EMBL" id="KZ819664">
    <property type="protein sequence ID" value="PWN28929.1"/>
    <property type="molecule type" value="Genomic_DNA"/>
</dbReference>
<feature type="compositionally biased region" description="Basic and acidic residues" evidence="3">
    <location>
        <begin position="826"/>
        <end position="835"/>
    </location>
</feature>
<feature type="region of interest" description="Disordered" evidence="3">
    <location>
        <begin position="1028"/>
        <end position="1048"/>
    </location>
</feature>
<evidence type="ECO:0008006" key="8">
    <source>
        <dbReference type="Google" id="ProtNLM"/>
    </source>
</evidence>
<dbReference type="InterPro" id="IPR006225">
    <property type="entry name" value="PsdUridine_synth_RluC/D"/>
</dbReference>
<dbReference type="PANTHER" id="PTHR21600:SF40">
    <property type="entry name" value="PSEUDOURIDYLATE SYNTHASE RPUSD2"/>
    <property type="match status" value="1"/>
</dbReference>
<dbReference type="Pfam" id="PF00849">
    <property type="entry name" value="PseudoU_synth_2"/>
    <property type="match status" value="1"/>
</dbReference>
<evidence type="ECO:0000256" key="2">
    <source>
        <dbReference type="PROSITE-ProRule" id="PRU00182"/>
    </source>
</evidence>
<accession>A0A316UUH0</accession>
<feature type="region of interest" description="Disordered" evidence="3">
    <location>
        <begin position="775"/>
        <end position="794"/>
    </location>
</feature>
<dbReference type="InterPro" id="IPR029063">
    <property type="entry name" value="SAM-dependent_MTases_sf"/>
</dbReference>
<evidence type="ECO:0000256" key="3">
    <source>
        <dbReference type="SAM" id="MobiDB-lite"/>
    </source>
</evidence>
<dbReference type="SUPFAM" id="SSF55120">
    <property type="entry name" value="Pseudouridine synthase"/>
    <property type="match status" value="1"/>
</dbReference>
<feature type="region of interest" description="Disordered" evidence="3">
    <location>
        <begin position="826"/>
        <end position="872"/>
    </location>
</feature>
<evidence type="ECO:0000256" key="1">
    <source>
        <dbReference type="PIRSR" id="PIRSR606225-1"/>
    </source>
</evidence>
<feature type="region of interest" description="Disordered" evidence="3">
    <location>
        <begin position="1"/>
        <end position="22"/>
    </location>
</feature>
<dbReference type="Gene3D" id="3.30.2350.10">
    <property type="entry name" value="Pseudouridine synthase"/>
    <property type="match status" value="1"/>
</dbReference>
<dbReference type="InterPro" id="IPR006224">
    <property type="entry name" value="PsdUridine_synth_RluA-like_CS"/>
</dbReference>
<dbReference type="InterPro" id="IPR020103">
    <property type="entry name" value="PsdUridine_synth_cat_dom_sf"/>
</dbReference>
<feature type="compositionally biased region" description="Basic and acidic residues" evidence="3">
    <location>
        <begin position="782"/>
        <end position="792"/>
    </location>
</feature>
<dbReference type="Pfam" id="PF01170">
    <property type="entry name" value="UPF0020"/>
    <property type="match status" value="1"/>
</dbReference>
<dbReference type="PROSITE" id="PS01129">
    <property type="entry name" value="PSI_RLU"/>
    <property type="match status" value="1"/>
</dbReference>
<dbReference type="AlphaFoldDB" id="A0A316UUH0"/>
<proteinExistence type="predicted"/>
<sequence>MLTSQDGEGIAGPSSTRPESSQAALLRHQPPYWFTFTANAKQRWYGRRILDILTEEFRDRTKHYYTWAIHKGLLKINGKDVSPTQIVCNGDVITHTAHKHEPPITSDPVRVIYRNDAEGRIVIVKPGSIPVHPAGRYLRHTLLELMKSDHGVDKLYTANRIDRLTSGIMVASTNVTAAKALSGDFDAGRVRKAYVCRVKGKFSEQETTCTAPLISLDRQTGVVISHGAGREAKTIFNRLSYDTATDTSIVFCRPVTGRTHQIRVHAQLLGHPIPNDPIYNHQIWAHYPPTSLANISIPDLVSQRPEGVSMHDQEPDSERAIAQTYLDIVKYLASTPQCATIIESLKNAKDEGEDFSRLKDEVRFAAWNKEAGWLEGDTVEGLVNAEPARGSAAATSDDDNGQHSLGYCSECFLPLLPDPEPNSLLIYLHAIRYETDEWSFEDEMPWWAMDDWASPGALQRAKERRAAGQAVRPPRLGLVNEEERKPLAPSAANVEKPAAPAKQEKAGKKKSEQIGISLSAPLPRAGDWPCLLAHPWAPANTVSQKSSALAAGPQIQIVLEVFRGLEDFARLDLLSRLRASLPPSCPEPAIQTAIQSSHLILSPSLTRFALETPLPFTAGKHILLSQRALPDELLDQLMEDRVKLGTYKLRNRAMRAKKRGQGAKPASQEAIAVAEEQQQEQACSALPDEVEKMADGSLASEARLKELISEMWATSSENFKSAVNLWRAQRSRARRSDRWTWRVSVERSAYKLPSLVTIDLEGHLADQIWYTVNDDVDPPGSADDKQKYDESNVPHPVSLKKADLVVELVFAPFLGAAPTAADEARFAPARKEQKEQQANQQGSNAPANVETQKSQRRRPPRGQQNLAQAWESNPSGSLMLMIKLEHFEDEDEDTGEAESVDIVASSLAMAHRPRVSNDLTEGGTAMARFRAYSLASLLPLPTAHTGDKGPLRIWEPCVGTGTVAIELAELLRQRQLEATVYASDVGELEVKRAREIGAMSGWPDEVKRGGVKVEYGLLDLRAVAKGTHGKGLQPEEEVPNTAQPPSWPAPSSLDGIITDLPWGRRVLGHGSLNGLYLHFVQSACLSLKPHCYVVVLTLEGKTLQRAVREAEGLARKRGEGWAMRFEELAIARGEAEAVLAVEEQGRRQARELEEMRVVEMGLRPVVCLLRKIAVE</sequence>
<dbReference type="GeneID" id="37029147"/>
<dbReference type="SUPFAM" id="SSF53335">
    <property type="entry name" value="S-adenosyl-L-methionine-dependent methyltransferases"/>
    <property type="match status" value="1"/>
</dbReference>
<dbReference type="InterPro" id="IPR000241">
    <property type="entry name" value="RlmKL-like_Mtase"/>
</dbReference>
<dbReference type="STRING" id="1569628.A0A316UUH0"/>
<dbReference type="Gene3D" id="3.40.50.150">
    <property type="entry name" value="Vaccinia Virus protein VP39"/>
    <property type="match status" value="1"/>
</dbReference>